<name>A0ABZ2APX6_9TREE</name>
<proteinExistence type="predicted"/>
<sequence>MNFPYEFFKITSNALTRRTVIPYHGSIIMLFLNSYGIPAIVVSNNHNCAVQKSSGVPHATNQKGMEKHKE</sequence>
<keyword evidence="1" id="KW-0472">Membrane</keyword>
<evidence type="ECO:0000313" key="3">
    <source>
        <dbReference type="Proteomes" id="UP001432216"/>
    </source>
</evidence>
<evidence type="ECO:0000256" key="1">
    <source>
        <dbReference type="SAM" id="Phobius"/>
    </source>
</evidence>
<accession>A0ABZ2APX6</accession>
<gene>
    <name evidence="2" type="ORF">IAS62_000804</name>
</gene>
<reference evidence="2 3" key="1">
    <citation type="submission" date="2024-01" db="EMBL/GenBank/DDBJ databases">
        <title>Comparative genomics of Cryptococcus and Kwoniella reveals pathogenesis evolution and contrasting modes of karyotype evolution via chromosome fusion or intercentromeric recombination.</title>
        <authorList>
            <person name="Coelho M.A."/>
            <person name="David-Palma M."/>
            <person name="Shea T."/>
            <person name="Bowers K."/>
            <person name="McGinley-Smith S."/>
            <person name="Mohammad A.W."/>
            <person name="Gnirke A."/>
            <person name="Yurkov A.M."/>
            <person name="Nowrousian M."/>
            <person name="Sun S."/>
            <person name="Cuomo C.A."/>
            <person name="Heitman J."/>
        </authorList>
    </citation>
    <scope>NUCLEOTIDE SEQUENCE [LARGE SCALE GENOMIC DNA]</scope>
    <source>
        <strain evidence="2 3">7685027</strain>
    </source>
</reference>
<keyword evidence="1" id="KW-0812">Transmembrane</keyword>
<keyword evidence="3" id="KW-1185">Reference proteome</keyword>
<dbReference type="Proteomes" id="UP001432216">
    <property type="component" value="Chromosome 1"/>
</dbReference>
<evidence type="ECO:0000313" key="2">
    <source>
        <dbReference type="EMBL" id="WVO19517.1"/>
    </source>
</evidence>
<dbReference type="GeneID" id="89987580"/>
<dbReference type="RefSeq" id="XP_064718757.1">
    <property type="nucleotide sequence ID" value="XM_064862685.1"/>
</dbReference>
<keyword evidence="1" id="KW-1133">Transmembrane helix</keyword>
<dbReference type="EMBL" id="CP143806">
    <property type="protein sequence ID" value="WVO19517.1"/>
    <property type="molecule type" value="Genomic_DNA"/>
</dbReference>
<protein>
    <submittedName>
        <fullName evidence="2">Uncharacterized protein</fullName>
    </submittedName>
</protein>
<organism evidence="2 3">
    <name type="scientific">Cryptococcus decagattii</name>
    <dbReference type="NCBI Taxonomy" id="1859122"/>
    <lineage>
        <taxon>Eukaryota</taxon>
        <taxon>Fungi</taxon>
        <taxon>Dikarya</taxon>
        <taxon>Basidiomycota</taxon>
        <taxon>Agaricomycotina</taxon>
        <taxon>Tremellomycetes</taxon>
        <taxon>Tremellales</taxon>
        <taxon>Cryptococcaceae</taxon>
        <taxon>Cryptococcus</taxon>
        <taxon>Cryptococcus gattii species complex</taxon>
    </lineage>
</organism>
<feature type="transmembrane region" description="Helical" evidence="1">
    <location>
        <begin position="20"/>
        <end position="42"/>
    </location>
</feature>